<evidence type="ECO:0000313" key="1">
    <source>
        <dbReference type="EMBL" id="VZH85926.1"/>
    </source>
</evidence>
<accession>A0A6I8MH85</accession>
<protein>
    <recommendedName>
        <fullName evidence="3">DUF3168 domain-containing protein</fullName>
    </recommendedName>
</protein>
<gene>
    <name evidence="1" type="ORF">FRC0190_01858</name>
</gene>
<evidence type="ECO:0008006" key="3">
    <source>
        <dbReference type="Google" id="ProtNLM"/>
    </source>
</evidence>
<dbReference type="RefSeq" id="WP_155873815.1">
    <property type="nucleotide sequence ID" value="NZ_CP168248.1"/>
</dbReference>
<dbReference type="AlphaFoldDB" id="A0A6I8MH85"/>
<dbReference type="Proteomes" id="UP000423525">
    <property type="component" value="Chromosome"/>
</dbReference>
<reference evidence="1 2" key="1">
    <citation type="submission" date="2019-11" db="EMBL/GenBank/DDBJ databases">
        <authorList>
            <person name="Brisse S."/>
        </authorList>
    </citation>
    <scope>NUCLEOTIDE SEQUENCE [LARGE SCALE GENOMIC DNA]</scope>
    <source>
        <strain evidence="1">FRC0190</strain>
    </source>
</reference>
<proteinExistence type="predicted"/>
<name>A0A6I8MH85_9CORY</name>
<dbReference type="KEGG" id="crf:FRC0190_01858"/>
<organism evidence="1 2">
    <name type="scientific">Corynebacterium rouxii</name>
    <dbReference type="NCBI Taxonomy" id="2719119"/>
    <lineage>
        <taxon>Bacteria</taxon>
        <taxon>Bacillati</taxon>
        <taxon>Actinomycetota</taxon>
        <taxon>Actinomycetes</taxon>
        <taxon>Mycobacteriales</taxon>
        <taxon>Corynebacteriaceae</taxon>
        <taxon>Corynebacterium</taxon>
    </lineage>
</organism>
<sequence length="116" mass="12244">MKAAHIPHALRSIADKLTAAGIPATVDPTAIRLPGAWVAIDRIDPEVMGTTIAIDVAVYLTCADRGTTRALDALSDMLDTVLSEIDQSPASVSIEALSLPQYGAEIPTFKLVYQIG</sequence>
<evidence type="ECO:0000313" key="2">
    <source>
        <dbReference type="Proteomes" id="UP000423525"/>
    </source>
</evidence>
<dbReference type="EMBL" id="LR738855">
    <property type="protein sequence ID" value="VZH85926.1"/>
    <property type="molecule type" value="Genomic_DNA"/>
</dbReference>